<dbReference type="EMBL" id="LGRX02016850">
    <property type="protein sequence ID" value="KAK3261518.1"/>
    <property type="molecule type" value="Genomic_DNA"/>
</dbReference>
<evidence type="ECO:0000313" key="1">
    <source>
        <dbReference type="EMBL" id="KAK3261518.1"/>
    </source>
</evidence>
<evidence type="ECO:0000313" key="2">
    <source>
        <dbReference type="Proteomes" id="UP001190700"/>
    </source>
</evidence>
<dbReference type="Proteomes" id="UP001190700">
    <property type="component" value="Unassembled WGS sequence"/>
</dbReference>
<organism evidence="1 2">
    <name type="scientific">Cymbomonas tetramitiformis</name>
    <dbReference type="NCBI Taxonomy" id="36881"/>
    <lineage>
        <taxon>Eukaryota</taxon>
        <taxon>Viridiplantae</taxon>
        <taxon>Chlorophyta</taxon>
        <taxon>Pyramimonadophyceae</taxon>
        <taxon>Pyramimonadales</taxon>
        <taxon>Pyramimonadaceae</taxon>
        <taxon>Cymbomonas</taxon>
    </lineage>
</organism>
<gene>
    <name evidence="1" type="ORF">CYMTET_29578</name>
</gene>
<proteinExistence type="predicted"/>
<comment type="caution">
    <text evidence="1">The sequence shown here is derived from an EMBL/GenBank/DDBJ whole genome shotgun (WGS) entry which is preliminary data.</text>
</comment>
<sequence>MWPGHQKEAQATVSAVLAYVSVLPTWGLSGSARRWFDFFINGKDFMGNERIMHHYAGALNSIPLLDMYQRAPQRLHLLRAGIAGVMGSLTNIREDGAPSMGWHGHPARLHRDPYSGDYGQGFYGHWHGAASYLHCHDELGWLCFYCDLEDASPSQSFQQPLPPLADTNGAEGSMCASALEPKVHVIPRDAFRRKIYIAPLRLRVAVAGGAAIQWFQVEEDSKLAPHIRIFLKNEADTGSAREAPLTLETPGGTGGYGRWRLECTSVSTWVCIQRETNTEIPGQYRIPMQGTDQGTEVKMYWDSNNVFKVVAMTHH</sequence>
<dbReference type="InterPro" id="IPR043750">
    <property type="entry name" value="DUF5695"/>
</dbReference>
<dbReference type="AlphaFoldDB" id="A0AAE0FKP8"/>
<dbReference type="Pfam" id="PF18951">
    <property type="entry name" value="DUF5695"/>
    <property type="match status" value="1"/>
</dbReference>
<keyword evidence="2" id="KW-1185">Reference proteome</keyword>
<accession>A0AAE0FKP8</accession>
<reference evidence="1 2" key="1">
    <citation type="journal article" date="2015" name="Genome Biol. Evol.">
        <title>Comparative Genomics of a Bacterivorous Green Alga Reveals Evolutionary Causalities and Consequences of Phago-Mixotrophic Mode of Nutrition.</title>
        <authorList>
            <person name="Burns J.A."/>
            <person name="Paasch A."/>
            <person name="Narechania A."/>
            <person name="Kim E."/>
        </authorList>
    </citation>
    <scope>NUCLEOTIDE SEQUENCE [LARGE SCALE GENOMIC DNA]</scope>
    <source>
        <strain evidence="1 2">PLY_AMNH</strain>
    </source>
</reference>
<name>A0AAE0FKP8_9CHLO</name>
<protein>
    <submittedName>
        <fullName evidence="1">Uncharacterized protein</fullName>
    </submittedName>
</protein>